<keyword evidence="1" id="KW-0472">Membrane</keyword>
<dbReference type="Proteomes" id="UP000234323">
    <property type="component" value="Unassembled WGS sequence"/>
</dbReference>
<dbReference type="PANTHER" id="PTHR12864">
    <property type="entry name" value="RAN BINDING PROTEIN 9-RELATED"/>
    <property type="match status" value="1"/>
</dbReference>
<feature type="domain" description="B30.2/SPRY" evidence="2">
    <location>
        <begin position="166"/>
        <end position="353"/>
    </location>
</feature>
<reference evidence="3 4" key="1">
    <citation type="submission" date="2015-10" db="EMBL/GenBank/DDBJ databases">
        <title>Genome analyses suggest a sexual origin of heterokaryosis in a supposedly ancient asexual fungus.</title>
        <authorList>
            <person name="Ropars J."/>
            <person name="Sedzielewska K."/>
            <person name="Noel J."/>
            <person name="Charron P."/>
            <person name="Farinelli L."/>
            <person name="Marton T."/>
            <person name="Kruger M."/>
            <person name="Pelin A."/>
            <person name="Brachmann A."/>
            <person name="Corradi N."/>
        </authorList>
    </citation>
    <scope>NUCLEOTIDE SEQUENCE [LARGE SCALE GENOMIC DNA]</scope>
    <source>
        <strain evidence="3 4">A4</strain>
    </source>
</reference>
<name>A0A2I1H2L0_9GLOM</name>
<dbReference type="VEuPathDB" id="FungiDB:RhiirFUN_011505"/>
<gene>
    <name evidence="3" type="ORF">RhiirA4_498240</name>
</gene>
<protein>
    <submittedName>
        <fullName evidence="3">SPRY-domain-containing protein</fullName>
    </submittedName>
</protein>
<dbReference type="InterPro" id="IPR043136">
    <property type="entry name" value="B30.2/SPRY_sf"/>
</dbReference>
<dbReference type="Pfam" id="PF00622">
    <property type="entry name" value="SPRY"/>
    <property type="match status" value="1"/>
</dbReference>
<dbReference type="PROSITE" id="PS50188">
    <property type="entry name" value="B302_SPRY"/>
    <property type="match status" value="1"/>
</dbReference>
<dbReference type="InterPro" id="IPR001870">
    <property type="entry name" value="B30.2/SPRY"/>
</dbReference>
<keyword evidence="1" id="KW-1133">Transmembrane helix</keyword>
<evidence type="ECO:0000313" key="4">
    <source>
        <dbReference type="Proteomes" id="UP000234323"/>
    </source>
</evidence>
<comment type="caution">
    <text evidence="3">The sequence shown here is derived from an EMBL/GenBank/DDBJ whole genome shotgun (WGS) entry which is preliminary data.</text>
</comment>
<dbReference type="AlphaFoldDB" id="A0A2I1H2L0"/>
<dbReference type="EMBL" id="LLXI01001329">
    <property type="protein sequence ID" value="PKY53108.1"/>
    <property type="molecule type" value="Genomic_DNA"/>
</dbReference>
<evidence type="ECO:0000256" key="1">
    <source>
        <dbReference type="SAM" id="Phobius"/>
    </source>
</evidence>
<dbReference type="SMART" id="SM00449">
    <property type="entry name" value="SPRY"/>
    <property type="match status" value="1"/>
</dbReference>
<proteinExistence type="predicted"/>
<dbReference type="SUPFAM" id="SSF49899">
    <property type="entry name" value="Concanavalin A-like lectins/glucanases"/>
    <property type="match status" value="1"/>
</dbReference>
<sequence>MFDITNEKRIFKEKKKLSQNMKLKTILLNNIYKKFIFQFLVSLILLSNYNGTSAKREDNGGSRWVFWTYGTNGERQCANLCILFILILILSLIICCGWSIWHYSNKPNSVEDGSRDESARVSMLIEEAAKNFTRNNPPVEELPPSQHIAEIQSFGGARAWIWNDKSDQKVSIHGEGETIEFLDNMDTSIQTNYPCFVPVFEGGEGVIVEGEQIRYSETMFVQPQKTPHRKLHYYEMTVIKYTDPYNTNIAIGLATKPYPHFRLPGLNLYSVGYHSINGQKFNNDSIGIKYGPDWTEVEDTVGCGYYSDSGDVFFTKNGKLLDNAFTGIKHIWFPTIGASSPCTVEINFGDNPDNEFKYKEAIGYGPGGPILLSKRRSLKSRGSIKGSPSESKT</sequence>
<dbReference type="InterPro" id="IPR003877">
    <property type="entry name" value="SPRY_dom"/>
</dbReference>
<dbReference type="VEuPathDB" id="FungiDB:RhiirA1_445683"/>
<keyword evidence="4" id="KW-1185">Reference proteome</keyword>
<dbReference type="Gene3D" id="2.60.120.920">
    <property type="match status" value="1"/>
</dbReference>
<dbReference type="InterPro" id="IPR013320">
    <property type="entry name" value="ConA-like_dom_sf"/>
</dbReference>
<accession>A0A2I1H2L0</accession>
<organism evidence="3 4">
    <name type="scientific">Rhizophagus irregularis</name>
    <dbReference type="NCBI Taxonomy" id="588596"/>
    <lineage>
        <taxon>Eukaryota</taxon>
        <taxon>Fungi</taxon>
        <taxon>Fungi incertae sedis</taxon>
        <taxon>Mucoromycota</taxon>
        <taxon>Glomeromycotina</taxon>
        <taxon>Glomeromycetes</taxon>
        <taxon>Glomerales</taxon>
        <taxon>Glomeraceae</taxon>
        <taxon>Rhizophagus</taxon>
    </lineage>
</organism>
<evidence type="ECO:0000259" key="2">
    <source>
        <dbReference type="PROSITE" id="PS50188"/>
    </source>
</evidence>
<dbReference type="InterPro" id="IPR050618">
    <property type="entry name" value="Ubq-SigPath_Reg"/>
</dbReference>
<evidence type="ECO:0000313" key="3">
    <source>
        <dbReference type="EMBL" id="PKY53108.1"/>
    </source>
</evidence>
<feature type="transmembrane region" description="Helical" evidence="1">
    <location>
        <begin position="78"/>
        <end position="101"/>
    </location>
</feature>
<keyword evidence="1" id="KW-0812">Transmembrane</keyword>
<dbReference type="VEuPathDB" id="FungiDB:FUN_014307"/>